<dbReference type="Proteomes" id="UP001254848">
    <property type="component" value="Unassembled WGS sequence"/>
</dbReference>
<gene>
    <name evidence="1" type="ORF">Q4T40_07105</name>
</gene>
<name>A0ABU3NVZ7_9FIRM</name>
<dbReference type="Pfam" id="PF01257">
    <property type="entry name" value="2Fe-2S_thioredx"/>
    <property type="match status" value="1"/>
</dbReference>
<evidence type="ECO:0000313" key="2">
    <source>
        <dbReference type="Proteomes" id="UP001254848"/>
    </source>
</evidence>
<protein>
    <submittedName>
        <fullName evidence="1">NAD(P)H-dependent oxidoreductase subunit E</fullName>
    </submittedName>
</protein>
<evidence type="ECO:0000313" key="1">
    <source>
        <dbReference type="EMBL" id="MDT8900999.1"/>
    </source>
</evidence>
<dbReference type="SUPFAM" id="SSF52833">
    <property type="entry name" value="Thioredoxin-like"/>
    <property type="match status" value="1"/>
</dbReference>
<proteinExistence type="predicted"/>
<keyword evidence="2" id="KW-1185">Reference proteome</keyword>
<comment type="caution">
    <text evidence="1">The sequence shown here is derived from an EMBL/GenBank/DDBJ whole genome shotgun (WGS) entry which is preliminary data.</text>
</comment>
<accession>A0ABU3NVZ7</accession>
<dbReference type="InterPro" id="IPR036249">
    <property type="entry name" value="Thioredoxin-like_sf"/>
</dbReference>
<dbReference type="RefSeq" id="WP_413779528.1">
    <property type="nucleotide sequence ID" value="NZ_JAUOZS010000001.1"/>
</dbReference>
<dbReference type="CDD" id="cd02980">
    <property type="entry name" value="TRX_Fd_family"/>
    <property type="match status" value="1"/>
</dbReference>
<dbReference type="EMBL" id="JAUOZS010000001">
    <property type="protein sequence ID" value="MDT8900999.1"/>
    <property type="molecule type" value="Genomic_DNA"/>
</dbReference>
<sequence>MSTLRIEVCLGTSCHLMGAQDIIDAIENLPPDKRSKIDLRGVTCLKTCRKGPNARVNGIILSEITPERILTVIEDNLA</sequence>
<dbReference type="Gene3D" id="3.40.30.10">
    <property type="entry name" value="Glutaredoxin"/>
    <property type="match status" value="1"/>
</dbReference>
<reference evidence="1 2" key="1">
    <citation type="submission" date="2023-07" db="EMBL/GenBank/DDBJ databases">
        <title>The novel representative of Negativicutes class, Anaeroselena agilis gen. nov. sp. nov.</title>
        <authorList>
            <person name="Prokofeva M.I."/>
            <person name="Elcheninov A.G."/>
            <person name="Klyukina A."/>
            <person name="Kublanov I.V."/>
            <person name="Frolov E.N."/>
            <person name="Podosokorskaya O.A."/>
        </authorList>
    </citation>
    <scope>NUCLEOTIDE SEQUENCE [LARGE SCALE GENOMIC DNA]</scope>
    <source>
        <strain evidence="1 2">4137-cl</strain>
    </source>
</reference>
<organism evidence="1 2">
    <name type="scientific">Anaeroselena agilis</name>
    <dbReference type="NCBI Taxonomy" id="3063788"/>
    <lineage>
        <taxon>Bacteria</taxon>
        <taxon>Bacillati</taxon>
        <taxon>Bacillota</taxon>
        <taxon>Negativicutes</taxon>
        <taxon>Acetonemataceae</taxon>
        <taxon>Anaeroselena</taxon>
    </lineage>
</organism>